<dbReference type="OrthoDB" id="9775455at2"/>
<name>A0A1H8DNH4_STIAU</name>
<dbReference type="PRINTS" id="PR00811">
    <property type="entry name" value="BCTERIALGSPD"/>
</dbReference>
<reference evidence="7" key="1">
    <citation type="submission" date="2016-10" db="EMBL/GenBank/DDBJ databases">
        <authorList>
            <person name="Varghese N."/>
            <person name="Submissions S."/>
        </authorList>
    </citation>
    <scope>NUCLEOTIDE SEQUENCE [LARGE SCALE GENOMIC DNA]</scope>
    <source>
        <strain evidence="7">DSM 17044</strain>
    </source>
</reference>
<keyword evidence="7" id="KW-1185">Reference proteome</keyword>
<organism evidence="6 7">
    <name type="scientific">Stigmatella aurantiaca</name>
    <dbReference type="NCBI Taxonomy" id="41"/>
    <lineage>
        <taxon>Bacteria</taxon>
        <taxon>Pseudomonadati</taxon>
        <taxon>Myxococcota</taxon>
        <taxon>Myxococcia</taxon>
        <taxon>Myxococcales</taxon>
        <taxon>Cystobacterineae</taxon>
        <taxon>Archangiaceae</taxon>
        <taxon>Stigmatella</taxon>
    </lineage>
</organism>
<dbReference type="InterPro" id="IPR007055">
    <property type="entry name" value="BON_dom"/>
</dbReference>
<evidence type="ECO:0000259" key="4">
    <source>
        <dbReference type="Pfam" id="PF04972"/>
    </source>
</evidence>
<evidence type="ECO:0000313" key="7">
    <source>
        <dbReference type="Proteomes" id="UP000182719"/>
    </source>
</evidence>
<evidence type="ECO:0000256" key="1">
    <source>
        <dbReference type="RuleBase" id="RU004003"/>
    </source>
</evidence>
<dbReference type="EMBL" id="FOAP01000030">
    <property type="protein sequence ID" value="SEN08780.1"/>
    <property type="molecule type" value="Genomic_DNA"/>
</dbReference>
<evidence type="ECO:0000259" key="5">
    <source>
        <dbReference type="Pfam" id="PF13629"/>
    </source>
</evidence>
<dbReference type="Pfam" id="PF00263">
    <property type="entry name" value="Secretin"/>
    <property type="match status" value="1"/>
</dbReference>
<feature type="signal peptide" evidence="2">
    <location>
        <begin position="1"/>
        <end position="26"/>
    </location>
</feature>
<sequence length="485" mass="52636">MFTRFTHHTGMFGALLLLVLGGTALAQERDGSTIALGVGTQRVISVPGLSRIALGDPNVAEVKTISNNQILIIGQAEGKTTLIIWKGSGQRVTYLIAVRRQDPNEIISEIKKLLGEIEGVSVRMVGDRIYLDGQAYTTQDADRIEQVVSLYPNVKSFVKIAPNAKKLVAQNLNAAYQKAGLRNVQANVVGATIFLEGSVESQQDLQKAELITKAIGEKVENLLVVGIKRMILSEVQFVEIRRNSRDRYGIRYPTDIAGTATATAAITKELFPGNLSTGIAGLGFNAGSEFSIGFQANDGYGRLLAQPKLVCASGEKAEFLAGGQVPIPLITNNQFTVEYKSYGVILNLRPTADRNGNIQTEIEAEASEIDTSVAVSIGGSAAVPGFRTRKVKTNVTVRHGETIVLSGVFSHDEQKAVSKLPGLGHIPIIGELFKNRAFDSTKRELVIFVTPRIVNPDSDKIRTIIEDVKSRYKQARSEVNFNIFD</sequence>
<accession>A0A1H8DNH4</accession>
<evidence type="ECO:0000256" key="2">
    <source>
        <dbReference type="SAM" id="SignalP"/>
    </source>
</evidence>
<dbReference type="Pfam" id="PF04972">
    <property type="entry name" value="BON"/>
    <property type="match status" value="1"/>
</dbReference>
<dbReference type="InterPro" id="IPR032789">
    <property type="entry name" value="T2SS-T3SS_pil_N"/>
</dbReference>
<proteinExistence type="inferred from homology"/>
<dbReference type="InterPro" id="IPR004846">
    <property type="entry name" value="T2SS/T3SS_dom"/>
</dbReference>
<feature type="domain" description="BON" evidence="4">
    <location>
        <begin position="168"/>
        <end position="225"/>
    </location>
</feature>
<dbReference type="Pfam" id="PF13629">
    <property type="entry name" value="T2SS-T3SS_pil_N"/>
    <property type="match status" value="1"/>
</dbReference>
<dbReference type="GO" id="GO:0009306">
    <property type="term" value="P:protein secretion"/>
    <property type="evidence" value="ECO:0007669"/>
    <property type="project" value="InterPro"/>
</dbReference>
<protein>
    <submittedName>
        <fullName evidence="6">Pilus assembly protein CpaC</fullName>
    </submittedName>
</protein>
<dbReference type="Proteomes" id="UP000182719">
    <property type="component" value="Unassembled WGS sequence"/>
</dbReference>
<dbReference type="AlphaFoldDB" id="A0A1H8DNH4"/>
<dbReference type="RefSeq" id="WP_075010941.1">
    <property type="nucleotide sequence ID" value="NZ_FOAP01000030.1"/>
</dbReference>
<dbReference type="GO" id="GO:0015627">
    <property type="term" value="C:type II protein secretion system complex"/>
    <property type="evidence" value="ECO:0007669"/>
    <property type="project" value="TreeGrafter"/>
</dbReference>
<dbReference type="InterPro" id="IPR001775">
    <property type="entry name" value="GspD/PilQ"/>
</dbReference>
<keyword evidence="2" id="KW-0732">Signal</keyword>
<dbReference type="InterPro" id="IPR050810">
    <property type="entry name" value="Bact_Secretion_Sys_Channel"/>
</dbReference>
<feature type="domain" description="Pilus formation protein N-terminal" evidence="5">
    <location>
        <begin position="32"/>
        <end position="98"/>
    </location>
</feature>
<dbReference type="PANTHER" id="PTHR30332">
    <property type="entry name" value="PROBABLE GENERAL SECRETION PATHWAY PROTEIN D"/>
    <property type="match status" value="1"/>
</dbReference>
<evidence type="ECO:0000259" key="3">
    <source>
        <dbReference type="Pfam" id="PF00263"/>
    </source>
</evidence>
<gene>
    <name evidence="6" type="ORF">SAMN05444354_13055</name>
</gene>
<comment type="similarity">
    <text evidence="1">Belongs to the bacterial secretin family.</text>
</comment>
<feature type="domain" description="Type II/III secretion system secretin-like" evidence="3">
    <location>
        <begin position="297"/>
        <end position="454"/>
    </location>
</feature>
<dbReference type="PANTHER" id="PTHR30332:SF17">
    <property type="entry name" value="TYPE IV PILIATION SYSTEM PROTEIN DR_0774-RELATED"/>
    <property type="match status" value="1"/>
</dbReference>
<feature type="chain" id="PRO_5010311292" evidence="2">
    <location>
        <begin position="27"/>
        <end position="485"/>
    </location>
</feature>
<evidence type="ECO:0000313" key="6">
    <source>
        <dbReference type="EMBL" id="SEN08780.1"/>
    </source>
</evidence>